<dbReference type="InterPro" id="IPR036390">
    <property type="entry name" value="WH_DNA-bd_sf"/>
</dbReference>
<sequence length="298" mass="34287">MNSKQLRYFHEVARLQSFSKAAETLHIAQPAISMSIQKFERQLDIRLFHRNDRKISLTDEGQRLFRHAAIILKNIDDAESEMRELKGLTQGSVRIGIPSMLGSYYFPPILMAFKHLHPKLNLEVIEGGTWQLQQMVEHGELDLGVIVSEFVPEILHTELFLQEQMLVTVSKDHRFATQQSVTYEDFFSEELVMFQEGYFHRKIVDRIAAQIGAKPNIGFETNLIPLIKSIVKQGFGISTLLGMVIEDDDDLIALPFSQPVRLDLSIAWNKDRYLSQANQAFVRFMLDHRSSQKAKQTL</sequence>
<dbReference type="InterPro" id="IPR000847">
    <property type="entry name" value="LysR_HTH_N"/>
</dbReference>
<dbReference type="OrthoDB" id="646694at2"/>
<dbReference type="InterPro" id="IPR050950">
    <property type="entry name" value="HTH-type_LysR_regulators"/>
</dbReference>
<dbReference type="Proteomes" id="UP000198623">
    <property type="component" value="Unassembled WGS sequence"/>
</dbReference>
<keyword evidence="3 6" id="KW-0238">DNA-binding</keyword>
<evidence type="ECO:0000256" key="3">
    <source>
        <dbReference type="ARBA" id="ARBA00023125"/>
    </source>
</evidence>
<dbReference type="SUPFAM" id="SSF53850">
    <property type="entry name" value="Periplasmic binding protein-like II"/>
    <property type="match status" value="1"/>
</dbReference>
<dbReference type="AlphaFoldDB" id="A0A1I2M3T0"/>
<feature type="domain" description="HTH lysR-type" evidence="5">
    <location>
        <begin position="1"/>
        <end position="58"/>
    </location>
</feature>
<dbReference type="Gene3D" id="1.10.10.10">
    <property type="entry name" value="Winged helix-like DNA-binding domain superfamily/Winged helix DNA-binding domain"/>
    <property type="match status" value="1"/>
</dbReference>
<dbReference type="Gene3D" id="3.40.190.290">
    <property type="match status" value="1"/>
</dbReference>
<dbReference type="GO" id="GO:0003700">
    <property type="term" value="F:DNA-binding transcription factor activity"/>
    <property type="evidence" value="ECO:0007669"/>
    <property type="project" value="InterPro"/>
</dbReference>
<dbReference type="PROSITE" id="PS50931">
    <property type="entry name" value="HTH_LYSR"/>
    <property type="match status" value="1"/>
</dbReference>
<gene>
    <name evidence="6" type="ORF">SAMN05216175_101406</name>
</gene>
<dbReference type="InterPro" id="IPR005119">
    <property type="entry name" value="LysR_subst-bd"/>
</dbReference>
<evidence type="ECO:0000313" key="6">
    <source>
        <dbReference type="EMBL" id="SFF86105.1"/>
    </source>
</evidence>
<comment type="similarity">
    <text evidence="1">Belongs to the LysR transcriptional regulatory family.</text>
</comment>
<dbReference type="STRING" id="1045558.SAMN05216175_101406"/>
<keyword evidence="4" id="KW-0804">Transcription</keyword>
<protein>
    <submittedName>
        <fullName evidence="6">DNA-binding transcriptional regulator, LysR family</fullName>
    </submittedName>
</protein>
<dbReference type="Pfam" id="PF00126">
    <property type="entry name" value="HTH_1"/>
    <property type="match status" value="1"/>
</dbReference>
<dbReference type="PANTHER" id="PTHR30419:SF8">
    <property type="entry name" value="NITROGEN ASSIMILATION TRANSCRIPTIONAL ACTIVATOR-RELATED"/>
    <property type="match status" value="1"/>
</dbReference>
<dbReference type="FunFam" id="1.10.10.10:FF:000001">
    <property type="entry name" value="LysR family transcriptional regulator"/>
    <property type="match status" value="1"/>
</dbReference>
<dbReference type="PANTHER" id="PTHR30419">
    <property type="entry name" value="HTH-TYPE TRANSCRIPTIONAL REGULATOR YBHD"/>
    <property type="match status" value="1"/>
</dbReference>
<evidence type="ECO:0000256" key="2">
    <source>
        <dbReference type="ARBA" id="ARBA00023015"/>
    </source>
</evidence>
<dbReference type="CDD" id="cd05466">
    <property type="entry name" value="PBP2_LTTR_substrate"/>
    <property type="match status" value="1"/>
</dbReference>
<keyword evidence="2" id="KW-0805">Transcription regulation</keyword>
<evidence type="ECO:0000256" key="4">
    <source>
        <dbReference type="ARBA" id="ARBA00023163"/>
    </source>
</evidence>
<keyword evidence="7" id="KW-1185">Reference proteome</keyword>
<evidence type="ECO:0000256" key="1">
    <source>
        <dbReference type="ARBA" id="ARBA00009437"/>
    </source>
</evidence>
<dbReference type="InterPro" id="IPR036388">
    <property type="entry name" value="WH-like_DNA-bd_sf"/>
</dbReference>
<dbReference type="PRINTS" id="PR00039">
    <property type="entry name" value="HTHLYSR"/>
</dbReference>
<dbReference type="GO" id="GO:0005829">
    <property type="term" value="C:cytosol"/>
    <property type="evidence" value="ECO:0007669"/>
    <property type="project" value="TreeGrafter"/>
</dbReference>
<dbReference type="GO" id="GO:0003677">
    <property type="term" value="F:DNA binding"/>
    <property type="evidence" value="ECO:0007669"/>
    <property type="project" value="UniProtKB-KW"/>
</dbReference>
<dbReference type="EMBL" id="FOOU01000001">
    <property type="protein sequence ID" value="SFF86105.1"/>
    <property type="molecule type" value="Genomic_DNA"/>
</dbReference>
<dbReference type="SUPFAM" id="SSF46785">
    <property type="entry name" value="Winged helix' DNA-binding domain"/>
    <property type="match status" value="1"/>
</dbReference>
<organism evidence="6 7">
    <name type="scientific">Neptunomonas qingdaonensis</name>
    <dbReference type="NCBI Taxonomy" id="1045558"/>
    <lineage>
        <taxon>Bacteria</taxon>
        <taxon>Pseudomonadati</taxon>
        <taxon>Pseudomonadota</taxon>
        <taxon>Gammaproteobacteria</taxon>
        <taxon>Oceanospirillales</taxon>
        <taxon>Oceanospirillaceae</taxon>
        <taxon>Neptunomonas</taxon>
    </lineage>
</organism>
<evidence type="ECO:0000313" key="7">
    <source>
        <dbReference type="Proteomes" id="UP000198623"/>
    </source>
</evidence>
<reference evidence="7" key="1">
    <citation type="submission" date="2016-10" db="EMBL/GenBank/DDBJ databases">
        <authorList>
            <person name="Varghese N."/>
            <person name="Submissions S."/>
        </authorList>
    </citation>
    <scope>NUCLEOTIDE SEQUENCE [LARGE SCALE GENOMIC DNA]</scope>
    <source>
        <strain evidence="7">CGMCC 1.10971</strain>
    </source>
</reference>
<name>A0A1I2M3T0_9GAMM</name>
<dbReference type="Pfam" id="PF03466">
    <property type="entry name" value="LysR_substrate"/>
    <property type="match status" value="1"/>
</dbReference>
<accession>A0A1I2M3T0</accession>
<proteinExistence type="inferred from homology"/>
<dbReference type="RefSeq" id="WP_090723683.1">
    <property type="nucleotide sequence ID" value="NZ_FOOU01000001.1"/>
</dbReference>
<evidence type="ECO:0000259" key="5">
    <source>
        <dbReference type="PROSITE" id="PS50931"/>
    </source>
</evidence>